<organism evidence="3">
    <name type="scientific">Alectorobius mimon</name>
    <dbReference type="NCBI Taxonomy" id="360319"/>
    <lineage>
        <taxon>Eukaryota</taxon>
        <taxon>Metazoa</taxon>
        <taxon>Ecdysozoa</taxon>
        <taxon>Arthropoda</taxon>
        <taxon>Chelicerata</taxon>
        <taxon>Arachnida</taxon>
        <taxon>Acari</taxon>
        <taxon>Parasitiformes</taxon>
        <taxon>Ixodida</taxon>
        <taxon>Ixodoidea</taxon>
        <taxon>Argasidae</taxon>
        <taxon>Ornithodorinae</taxon>
        <taxon>Alectorobius</taxon>
    </lineage>
</organism>
<evidence type="ECO:0000259" key="2">
    <source>
        <dbReference type="Pfam" id="PF07850"/>
    </source>
</evidence>
<accession>A0A147B9I5</accession>
<dbReference type="PANTHER" id="PTHR13351">
    <property type="entry name" value="RENIN RECEPTOR"/>
    <property type="match status" value="1"/>
</dbReference>
<proteinExistence type="predicted"/>
<dbReference type="GO" id="GO:0038023">
    <property type="term" value="F:signaling receptor activity"/>
    <property type="evidence" value="ECO:0007669"/>
    <property type="project" value="InterPro"/>
</dbReference>
<feature type="non-terminal residue" evidence="3">
    <location>
        <position position="1"/>
    </location>
</feature>
<evidence type="ECO:0000313" key="3">
    <source>
        <dbReference type="EMBL" id="JAR87421.1"/>
    </source>
</evidence>
<sequence>VWLKLEGLRGIVDRYLEESYQASHAQRLIRTFIDRAKKTLDQGHNQKAVLMVITQNDKNAALIRKTRSLLEEPVPLAGEQELAEGSKNVSSWNLAEEVNMDFHVSFALLAFVSILLILMVFGISVGLWFIDPGRDSIIYRWTQQRIKRD</sequence>
<keyword evidence="1" id="KW-0472">Membrane</keyword>
<keyword evidence="1" id="KW-0812">Transmembrane</keyword>
<dbReference type="InterPro" id="IPR056780">
    <property type="entry name" value="Renin_r_C"/>
</dbReference>
<keyword evidence="3" id="KW-0675">Receptor</keyword>
<name>A0A147B9I5_9ACAR</name>
<keyword evidence="1" id="KW-1133">Transmembrane helix</keyword>
<dbReference type="AlphaFoldDB" id="A0A147B9I5"/>
<dbReference type="InterPro" id="IPR012493">
    <property type="entry name" value="Renin_rcpt"/>
</dbReference>
<reference evidence="3" key="1">
    <citation type="submission" date="2016-03" db="EMBL/GenBank/DDBJ databases">
        <title>Gut transcriptome analysis on engorged females of Ornithodoros mimon (Acari: Argasidae) and phylogenetic inferences of soft ticks.</title>
        <authorList>
            <person name="Landulfo G.A."/>
            <person name="Giovanni D."/>
            <person name="Carvalho E."/>
            <person name="Junqueira-de-Azevedo I."/>
            <person name="Patane J."/>
            <person name="Mendoca R."/>
            <person name="Barros-Battesti D."/>
        </authorList>
    </citation>
    <scope>NUCLEOTIDE SEQUENCE</scope>
    <source>
        <strain evidence="3">Females</strain>
        <tissue evidence="3">Gut</tissue>
    </source>
</reference>
<dbReference type="Pfam" id="PF07850">
    <property type="entry name" value="Renin_r"/>
    <property type="match status" value="1"/>
</dbReference>
<dbReference type="GO" id="GO:0009897">
    <property type="term" value="C:external side of plasma membrane"/>
    <property type="evidence" value="ECO:0007669"/>
    <property type="project" value="TreeGrafter"/>
</dbReference>
<evidence type="ECO:0000256" key="1">
    <source>
        <dbReference type="SAM" id="Phobius"/>
    </source>
</evidence>
<protein>
    <submittedName>
        <fullName evidence="3">Renin receptor isoform 3</fullName>
    </submittedName>
</protein>
<feature type="domain" description="Renin receptor-like C-terminal transmembrane spanning segment" evidence="2">
    <location>
        <begin position="88"/>
        <end position="149"/>
    </location>
</feature>
<feature type="transmembrane region" description="Helical" evidence="1">
    <location>
        <begin position="106"/>
        <end position="130"/>
    </location>
</feature>
<dbReference type="GO" id="GO:0030177">
    <property type="term" value="P:positive regulation of Wnt signaling pathway"/>
    <property type="evidence" value="ECO:0007669"/>
    <property type="project" value="TreeGrafter"/>
</dbReference>
<dbReference type="PANTHER" id="PTHR13351:SF1">
    <property type="entry name" value="RENIN RECEPTOR"/>
    <property type="match status" value="1"/>
</dbReference>
<dbReference type="EMBL" id="GEIB01000464">
    <property type="protein sequence ID" value="JAR87421.1"/>
    <property type="molecule type" value="Transcribed_RNA"/>
</dbReference>